<keyword evidence="1" id="KW-0285">Flavoprotein</keyword>
<feature type="domain" description="FAD-binding" evidence="5">
    <location>
        <begin position="122"/>
        <end position="191"/>
    </location>
</feature>
<dbReference type="RefSeq" id="XP_046122319.1">
    <property type="nucleotide sequence ID" value="XM_046258039.1"/>
</dbReference>
<evidence type="ECO:0000259" key="5">
    <source>
        <dbReference type="Pfam" id="PF01494"/>
    </source>
</evidence>
<keyword evidence="7" id="KW-1185">Reference proteome</keyword>
<dbReference type="PANTHER" id="PTHR46972:SF1">
    <property type="entry name" value="FAD DEPENDENT OXIDOREDUCTASE DOMAIN-CONTAINING PROTEIN"/>
    <property type="match status" value="1"/>
</dbReference>
<dbReference type="AlphaFoldDB" id="A0A9P7ZVC4"/>
<evidence type="ECO:0000313" key="7">
    <source>
        <dbReference type="Proteomes" id="UP000887229"/>
    </source>
</evidence>
<sequence length="393" mass="43045">MAHYLSGQTVVVAGAGIAGSAFVVSLTQNWPSDHVPPTIVMLERDSHNTAAQREDYSISLSGYDECGGLPALRKMHLLEKVLDQAVTGVHRGSFKIWDKDWNVQQSFHRQPREGIPVGSLRITRKSLRKVLHEAIRDARNVSIQWDTECRKLSKLTDGKTRVLFEHNGEQGHVDCSLFIAADGASSKIRQSHRPGDSLDYTGAVLRGGLARFEETLPPPLDADWGFQISGDGVSCFYSAVDRCSVFWGLGHLEDEIKDPGERAAEKVIERARVLGQALEEPFKTLVDRTDGSATMCINAKDKQPFRHEDIDEFPLIFIGDANHALSPFAGFGGNLALNDGWDLGELLVGHAALGSAVQAYDSRACPRASEILSRSRRQLKAGHQIGAGRACGR</sequence>
<dbReference type="PANTHER" id="PTHR46972">
    <property type="entry name" value="MONOOXYGENASE ASQM-RELATED"/>
    <property type="match status" value="1"/>
</dbReference>
<evidence type="ECO:0000313" key="6">
    <source>
        <dbReference type="EMBL" id="KAG9258395.1"/>
    </source>
</evidence>
<evidence type="ECO:0000256" key="3">
    <source>
        <dbReference type="ARBA" id="ARBA00023002"/>
    </source>
</evidence>
<organism evidence="6 7">
    <name type="scientific">Emericellopsis atlantica</name>
    <dbReference type="NCBI Taxonomy" id="2614577"/>
    <lineage>
        <taxon>Eukaryota</taxon>
        <taxon>Fungi</taxon>
        <taxon>Dikarya</taxon>
        <taxon>Ascomycota</taxon>
        <taxon>Pezizomycotina</taxon>
        <taxon>Sordariomycetes</taxon>
        <taxon>Hypocreomycetidae</taxon>
        <taxon>Hypocreales</taxon>
        <taxon>Bionectriaceae</taxon>
        <taxon>Emericellopsis</taxon>
    </lineage>
</organism>
<reference evidence="6" key="1">
    <citation type="journal article" date="2021" name="IMA Fungus">
        <title>Genomic characterization of three marine fungi, including Emericellopsis atlantica sp. nov. with signatures of a generalist lifestyle and marine biomass degradation.</title>
        <authorList>
            <person name="Hagestad O.C."/>
            <person name="Hou L."/>
            <person name="Andersen J.H."/>
            <person name="Hansen E.H."/>
            <person name="Altermark B."/>
            <person name="Li C."/>
            <person name="Kuhnert E."/>
            <person name="Cox R.J."/>
            <person name="Crous P.W."/>
            <person name="Spatafora J.W."/>
            <person name="Lail K."/>
            <person name="Amirebrahimi M."/>
            <person name="Lipzen A."/>
            <person name="Pangilinan J."/>
            <person name="Andreopoulos W."/>
            <person name="Hayes R.D."/>
            <person name="Ng V."/>
            <person name="Grigoriev I.V."/>
            <person name="Jackson S.A."/>
            <person name="Sutton T.D.S."/>
            <person name="Dobson A.D.W."/>
            <person name="Rama T."/>
        </authorList>
    </citation>
    <scope>NUCLEOTIDE SEQUENCE</scope>
    <source>
        <strain evidence="6">TS7</strain>
    </source>
</reference>
<comment type="caution">
    <text evidence="6">The sequence shown here is derived from an EMBL/GenBank/DDBJ whole genome shotgun (WGS) entry which is preliminary data.</text>
</comment>
<dbReference type="Proteomes" id="UP000887229">
    <property type="component" value="Unassembled WGS sequence"/>
</dbReference>
<gene>
    <name evidence="6" type="ORF">F5Z01DRAFT_195848</name>
</gene>
<dbReference type="InterPro" id="IPR036188">
    <property type="entry name" value="FAD/NAD-bd_sf"/>
</dbReference>
<dbReference type="PRINTS" id="PR00420">
    <property type="entry name" value="RNGMNOXGNASE"/>
</dbReference>
<dbReference type="Gene3D" id="3.50.50.60">
    <property type="entry name" value="FAD/NAD(P)-binding domain"/>
    <property type="match status" value="1"/>
</dbReference>
<dbReference type="GO" id="GO:0071949">
    <property type="term" value="F:FAD binding"/>
    <property type="evidence" value="ECO:0007669"/>
    <property type="project" value="InterPro"/>
</dbReference>
<dbReference type="Pfam" id="PF01494">
    <property type="entry name" value="FAD_binding_3"/>
    <property type="match status" value="2"/>
</dbReference>
<accession>A0A9P7ZVC4</accession>
<feature type="domain" description="FAD-binding" evidence="5">
    <location>
        <begin position="314"/>
        <end position="374"/>
    </location>
</feature>
<dbReference type="GeneID" id="70288942"/>
<evidence type="ECO:0000256" key="4">
    <source>
        <dbReference type="ARBA" id="ARBA00023033"/>
    </source>
</evidence>
<name>A0A9P7ZVC4_9HYPO</name>
<dbReference type="InterPro" id="IPR002938">
    <property type="entry name" value="FAD-bd"/>
</dbReference>
<protein>
    <recommendedName>
        <fullName evidence="5">FAD-binding domain-containing protein</fullName>
    </recommendedName>
</protein>
<evidence type="ECO:0000256" key="2">
    <source>
        <dbReference type="ARBA" id="ARBA00022827"/>
    </source>
</evidence>
<proteinExistence type="predicted"/>
<evidence type="ECO:0000256" key="1">
    <source>
        <dbReference type="ARBA" id="ARBA00022630"/>
    </source>
</evidence>
<dbReference type="OrthoDB" id="655030at2759"/>
<dbReference type="SUPFAM" id="SSF51905">
    <property type="entry name" value="FAD/NAD(P)-binding domain"/>
    <property type="match status" value="1"/>
</dbReference>
<dbReference type="GO" id="GO:0004497">
    <property type="term" value="F:monooxygenase activity"/>
    <property type="evidence" value="ECO:0007669"/>
    <property type="project" value="UniProtKB-KW"/>
</dbReference>
<keyword evidence="3" id="KW-0560">Oxidoreductase</keyword>
<dbReference type="EMBL" id="MU251243">
    <property type="protein sequence ID" value="KAG9258395.1"/>
    <property type="molecule type" value="Genomic_DNA"/>
</dbReference>
<keyword evidence="4" id="KW-0503">Monooxygenase</keyword>
<keyword evidence="2" id="KW-0274">FAD</keyword>